<organism evidence="1 2">
    <name type="scientific">Yinghuangia aomiensis</name>
    <dbReference type="NCBI Taxonomy" id="676205"/>
    <lineage>
        <taxon>Bacteria</taxon>
        <taxon>Bacillati</taxon>
        <taxon>Actinomycetota</taxon>
        <taxon>Actinomycetes</taxon>
        <taxon>Kitasatosporales</taxon>
        <taxon>Streptomycetaceae</taxon>
        <taxon>Yinghuangia</taxon>
    </lineage>
</organism>
<dbReference type="RefSeq" id="WP_345681204.1">
    <property type="nucleotide sequence ID" value="NZ_BAABHS010000073.1"/>
</dbReference>
<keyword evidence="2" id="KW-1185">Reference proteome</keyword>
<name>A0ABP9IGY7_9ACTN</name>
<proteinExistence type="predicted"/>
<dbReference type="Proteomes" id="UP001500466">
    <property type="component" value="Unassembled WGS sequence"/>
</dbReference>
<sequence length="44" mass="5116">MYTLEMARAHIQELHEQAERTRPIGPRPTLKAVKKFVARARSAR</sequence>
<evidence type="ECO:0000313" key="1">
    <source>
        <dbReference type="EMBL" id="GAA4997809.1"/>
    </source>
</evidence>
<dbReference type="EMBL" id="BAABHS010000073">
    <property type="protein sequence ID" value="GAA4997809.1"/>
    <property type="molecule type" value="Genomic_DNA"/>
</dbReference>
<evidence type="ECO:0000313" key="2">
    <source>
        <dbReference type="Proteomes" id="UP001500466"/>
    </source>
</evidence>
<gene>
    <name evidence="1" type="ORF">GCM10023205_84280</name>
</gene>
<accession>A0ABP9IGY7</accession>
<protein>
    <submittedName>
        <fullName evidence="1">Uncharacterized protein</fullName>
    </submittedName>
</protein>
<comment type="caution">
    <text evidence="1">The sequence shown here is derived from an EMBL/GenBank/DDBJ whole genome shotgun (WGS) entry which is preliminary data.</text>
</comment>
<reference evidence="2" key="1">
    <citation type="journal article" date="2019" name="Int. J. Syst. Evol. Microbiol.">
        <title>The Global Catalogue of Microorganisms (GCM) 10K type strain sequencing project: providing services to taxonomists for standard genome sequencing and annotation.</title>
        <authorList>
            <consortium name="The Broad Institute Genomics Platform"/>
            <consortium name="The Broad Institute Genome Sequencing Center for Infectious Disease"/>
            <person name="Wu L."/>
            <person name="Ma J."/>
        </authorList>
    </citation>
    <scope>NUCLEOTIDE SEQUENCE [LARGE SCALE GENOMIC DNA]</scope>
    <source>
        <strain evidence="2">JCM 17986</strain>
    </source>
</reference>